<keyword evidence="6 8" id="KW-0472">Membrane</keyword>
<dbReference type="PROSITE" id="PS00216">
    <property type="entry name" value="SUGAR_TRANSPORT_1"/>
    <property type="match status" value="1"/>
</dbReference>
<dbReference type="PANTHER" id="PTHR48022:SF8">
    <property type="entry name" value="MAJOR FACILITATOR SUPERFAMILY (MFS) PROFILE DOMAIN-CONTAINING PROTEIN-RELATED"/>
    <property type="match status" value="1"/>
</dbReference>
<feature type="transmembrane region" description="Helical" evidence="8">
    <location>
        <begin position="127"/>
        <end position="148"/>
    </location>
</feature>
<reference evidence="10 11" key="1">
    <citation type="journal article" date="2024" name="IMA Fungus">
        <title>Apiospora arundinis, a panoply of carbohydrate-active enzymes and secondary metabolites.</title>
        <authorList>
            <person name="Sorensen T."/>
            <person name="Petersen C."/>
            <person name="Muurmann A.T."/>
            <person name="Christiansen J.V."/>
            <person name="Brundto M.L."/>
            <person name="Overgaard C.K."/>
            <person name="Boysen A.T."/>
            <person name="Wollenberg R.D."/>
            <person name="Larsen T.O."/>
            <person name="Sorensen J.L."/>
            <person name="Nielsen K.L."/>
            <person name="Sondergaard T.E."/>
        </authorList>
    </citation>
    <scope>NUCLEOTIDE SEQUENCE [LARGE SCALE GENOMIC DNA]</scope>
    <source>
        <strain evidence="10 11">AAU 773</strain>
    </source>
</reference>
<feature type="transmembrane region" description="Helical" evidence="8">
    <location>
        <begin position="105"/>
        <end position="121"/>
    </location>
</feature>
<keyword evidence="3 7" id="KW-0813">Transport</keyword>
<evidence type="ECO:0000256" key="6">
    <source>
        <dbReference type="ARBA" id="ARBA00023136"/>
    </source>
</evidence>
<name>A0ABR2IWB1_9PEZI</name>
<feature type="transmembrane region" description="Helical" evidence="8">
    <location>
        <begin position="357"/>
        <end position="375"/>
    </location>
</feature>
<evidence type="ECO:0000256" key="5">
    <source>
        <dbReference type="ARBA" id="ARBA00022989"/>
    </source>
</evidence>
<evidence type="ECO:0000259" key="9">
    <source>
        <dbReference type="PROSITE" id="PS50850"/>
    </source>
</evidence>
<organism evidence="10 11">
    <name type="scientific">Apiospora arundinis</name>
    <dbReference type="NCBI Taxonomy" id="335852"/>
    <lineage>
        <taxon>Eukaryota</taxon>
        <taxon>Fungi</taxon>
        <taxon>Dikarya</taxon>
        <taxon>Ascomycota</taxon>
        <taxon>Pezizomycotina</taxon>
        <taxon>Sordariomycetes</taxon>
        <taxon>Xylariomycetidae</taxon>
        <taxon>Amphisphaeriales</taxon>
        <taxon>Apiosporaceae</taxon>
        <taxon>Apiospora</taxon>
    </lineage>
</organism>
<proteinExistence type="inferred from homology"/>
<comment type="similarity">
    <text evidence="2 7">Belongs to the major facilitator superfamily. Sugar transporter (TC 2.A.1.1) family.</text>
</comment>
<feature type="transmembrane region" description="Helical" evidence="8">
    <location>
        <begin position="395"/>
        <end position="414"/>
    </location>
</feature>
<comment type="caution">
    <text evidence="10">The sequence shown here is derived from an EMBL/GenBank/DDBJ whole genome shotgun (WGS) entry which is preliminary data.</text>
</comment>
<feature type="domain" description="Major facilitator superfamily (MFS) profile" evidence="9">
    <location>
        <begin position="26"/>
        <end position="488"/>
    </location>
</feature>
<dbReference type="NCBIfam" id="TIGR00879">
    <property type="entry name" value="SP"/>
    <property type="match status" value="1"/>
</dbReference>
<evidence type="ECO:0000256" key="8">
    <source>
        <dbReference type="SAM" id="Phobius"/>
    </source>
</evidence>
<dbReference type="EMBL" id="JAPCWZ010000004">
    <property type="protein sequence ID" value="KAK8868968.1"/>
    <property type="molecule type" value="Genomic_DNA"/>
</dbReference>
<feature type="transmembrane region" description="Helical" evidence="8">
    <location>
        <begin position="464"/>
        <end position="484"/>
    </location>
</feature>
<evidence type="ECO:0000256" key="3">
    <source>
        <dbReference type="ARBA" id="ARBA00022448"/>
    </source>
</evidence>
<dbReference type="PROSITE" id="PS50850">
    <property type="entry name" value="MFS"/>
    <property type="match status" value="1"/>
</dbReference>
<feature type="transmembrane region" description="Helical" evidence="8">
    <location>
        <begin position="296"/>
        <end position="320"/>
    </location>
</feature>
<feature type="transmembrane region" description="Helical" evidence="8">
    <location>
        <begin position="21"/>
        <end position="39"/>
    </location>
</feature>
<dbReference type="Gene3D" id="1.20.1250.20">
    <property type="entry name" value="MFS general substrate transporter like domains"/>
    <property type="match status" value="1"/>
</dbReference>
<dbReference type="PANTHER" id="PTHR48022">
    <property type="entry name" value="PLASTIDIC GLUCOSE TRANSPORTER 4"/>
    <property type="match status" value="1"/>
</dbReference>
<dbReference type="InterPro" id="IPR020846">
    <property type="entry name" value="MFS_dom"/>
</dbReference>
<evidence type="ECO:0000256" key="1">
    <source>
        <dbReference type="ARBA" id="ARBA00004141"/>
    </source>
</evidence>
<evidence type="ECO:0000256" key="4">
    <source>
        <dbReference type="ARBA" id="ARBA00022692"/>
    </source>
</evidence>
<evidence type="ECO:0000256" key="7">
    <source>
        <dbReference type="RuleBase" id="RU003346"/>
    </source>
</evidence>
<feature type="transmembrane region" description="Helical" evidence="8">
    <location>
        <begin position="426"/>
        <end position="444"/>
    </location>
</feature>
<dbReference type="InterPro" id="IPR005828">
    <property type="entry name" value="MFS_sugar_transport-like"/>
</dbReference>
<evidence type="ECO:0000313" key="10">
    <source>
        <dbReference type="EMBL" id="KAK8868968.1"/>
    </source>
</evidence>
<keyword evidence="11" id="KW-1185">Reference proteome</keyword>
<keyword evidence="4 8" id="KW-0812">Transmembrane</keyword>
<dbReference type="InterPro" id="IPR003663">
    <property type="entry name" value="Sugar/inositol_transpt"/>
</dbReference>
<accession>A0ABR2IWB1</accession>
<gene>
    <name evidence="10" type="ORF">PGQ11_007546</name>
</gene>
<sequence>MKLSYFQTAALNETPKEVLNWRLYWSTFVFGILGASRGLDEGLVGGMVSLKSFSNEFGMKVGTEDEQENRKSNITSMVQLGSIVGSLLAFVLCDRIGRIRSLQSLCILWLVGFIIVITSHGNVGQIIAGRFIAGLGIGMTVVVGPTYIGETAPRAVRGMLTNIFAGSVYLGVMIAYFSNWGASLHIPNSSRMQWVAPQTAHIGFAGLFLLMSFTLNESPRYLIMRGKHDEAVKAITKLRQLPVEHPFVQAELVGIREQLEREREATHGVSRWGKIRELLMVPANRYRLMLGLMSQLLGQWSGASAITIYAVDFFGVLGYTGQSEKLFATCILGIVKLTAAYLCAFFIVDFLGRRKSLYAGISLQTVSILYVAIFLGVVGTERLESGNLTGTQRRAAVGAVSALYISGVGWAMGWNSFQYLVNADIWPLRLRALGASLVMCIHFVNQFGNTKAVPLMLLAMSPFGFFLFCAVVCLLGLGWVWFFVPEMAGRSLESMDEIFALPWWQIGRHGHRLTGGDHPDEPRNLFLEEKEAANVEHEERAVGHNTTTANRAS</sequence>
<keyword evidence="5 8" id="KW-1133">Transmembrane helix</keyword>
<dbReference type="PRINTS" id="PR00171">
    <property type="entry name" value="SUGRTRNSPORT"/>
</dbReference>
<dbReference type="InterPro" id="IPR050360">
    <property type="entry name" value="MFS_Sugar_Transporters"/>
</dbReference>
<feature type="transmembrane region" description="Helical" evidence="8">
    <location>
        <begin position="198"/>
        <end position="215"/>
    </location>
</feature>
<comment type="subcellular location">
    <subcellularLocation>
        <location evidence="1">Membrane</location>
        <topology evidence="1">Multi-pass membrane protein</topology>
    </subcellularLocation>
</comment>
<feature type="transmembrane region" description="Helical" evidence="8">
    <location>
        <begin position="74"/>
        <end position="93"/>
    </location>
</feature>
<evidence type="ECO:0000313" key="11">
    <source>
        <dbReference type="Proteomes" id="UP001390339"/>
    </source>
</evidence>
<dbReference type="PROSITE" id="PS00217">
    <property type="entry name" value="SUGAR_TRANSPORT_2"/>
    <property type="match status" value="1"/>
</dbReference>
<dbReference type="SUPFAM" id="SSF103473">
    <property type="entry name" value="MFS general substrate transporter"/>
    <property type="match status" value="1"/>
</dbReference>
<dbReference type="InterPro" id="IPR005829">
    <property type="entry name" value="Sugar_transporter_CS"/>
</dbReference>
<protein>
    <submittedName>
        <fullName evidence="10">General substrate transporter</fullName>
    </submittedName>
</protein>
<dbReference type="InterPro" id="IPR036259">
    <property type="entry name" value="MFS_trans_sf"/>
</dbReference>
<evidence type="ECO:0000256" key="2">
    <source>
        <dbReference type="ARBA" id="ARBA00010992"/>
    </source>
</evidence>
<feature type="transmembrane region" description="Helical" evidence="8">
    <location>
        <begin position="326"/>
        <end position="348"/>
    </location>
</feature>
<dbReference type="Pfam" id="PF00083">
    <property type="entry name" value="Sugar_tr"/>
    <property type="match status" value="1"/>
</dbReference>
<feature type="transmembrane region" description="Helical" evidence="8">
    <location>
        <begin position="160"/>
        <end position="178"/>
    </location>
</feature>
<dbReference type="Proteomes" id="UP001390339">
    <property type="component" value="Unassembled WGS sequence"/>
</dbReference>